<dbReference type="Gene3D" id="3.40.50.300">
    <property type="entry name" value="P-loop containing nucleotide triphosphate hydrolases"/>
    <property type="match status" value="1"/>
</dbReference>
<evidence type="ECO:0000256" key="4">
    <source>
        <dbReference type="ARBA" id="ARBA00022840"/>
    </source>
</evidence>
<dbReference type="PROSITE" id="PS51194">
    <property type="entry name" value="HELICASE_CTER"/>
    <property type="match status" value="1"/>
</dbReference>
<feature type="domain" description="Helicase C-terminal" evidence="5">
    <location>
        <begin position="91"/>
        <end position="252"/>
    </location>
</feature>
<dbReference type="Pfam" id="PF00271">
    <property type="entry name" value="Helicase_C"/>
    <property type="match status" value="1"/>
</dbReference>
<dbReference type="EMBL" id="LJIG01002559">
    <property type="protein sequence ID" value="KRT84381.1"/>
    <property type="molecule type" value="Genomic_DNA"/>
</dbReference>
<keyword evidence="7" id="KW-1185">Reference proteome</keyword>
<dbReference type="PANTHER" id="PTHR14025">
    <property type="entry name" value="FANCONI ANEMIA GROUP M FANCM FAMILY MEMBER"/>
    <property type="match status" value="1"/>
</dbReference>
<evidence type="ECO:0000259" key="5">
    <source>
        <dbReference type="PROSITE" id="PS51194"/>
    </source>
</evidence>
<proteinExistence type="predicted"/>
<dbReference type="InterPro" id="IPR027417">
    <property type="entry name" value="P-loop_NTPase"/>
</dbReference>
<keyword evidence="1" id="KW-0547">Nucleotide-binding</keyword>
<dbReference type="GO" id="GO:0005524">
    <property type="term" value="F:ATP binding"/>
    <property type="evidence" value="ECO:0007669"/>
    <property type="project" value="UniProtKB-KW"/>
</dbReference>
<dbReference type="GO" id="GO:0045003">
    <property type="term" value="P:double-strand break repair via synthesis-dependent strand annealing"/>
    <property type="evidence" value="ECO:0007669"/>
    <property type="project" value="TreeGrafter"/>
</dbReference>
<reference evidence="6 7" key="1">
    <citation type="submission" date="2015-09" db="EMBL/GenBank/DDBJ databases">
        <title>Draft genome of the scarab beetle Oryctes borbonicus.</title>
        <authorList>
            <person name="Meyer J.M."/>
            <person name="Markov G.V."/>
            <person name="Baskaran P."/>
            <person name="Herrmann M."/>
            <person name="Sommer R.J."/>
            <person name="Roedelsperger C."/>
        </authorList>
    </citation>
    <scope>NUCLEOTIDE SEQUENCE [LARGE SCALE GENOMIC DNA]</scope>
    <source>
        <strain evidence="6">OB123</strain>
        <tissue evidence="6">Whole animal</tissue>
    </source>
</reference>
<organism evidence="6 7">
    <name type="scientific">Oryctes borbonicus</name>
    <dbReference type="NCBI Taxonomy" id="1629725"/>
    <lineage>
        <taxon>Eukaryota</taxon>
        <taxon>Metazoa</taxon>
        <taxon>Ecdysozoa</taxon>
        <taxon>Arthropoda</taxon>
        <taxon>Hexapoda</taxon>
        <taxon>Insecta</taxon>
        <taxon>Pterygota</taxon>
        <taxon>Neoptera</taxon>
        <taxon>Endopterygota</taxon>
        <taxon>Coleoptera</taxon>
        <taxon>Polyphaga</taxon>
        <taxon>Scarabaeiformia</taxon>
        <taxon>Scarabaeidae</taxon>
        <taxon>Dynastinae</taxon>
        <taxon>Oryctes</taxon>
    </lineage>
</organism>
<keyword evidence="3 6" id="KW-0347">Helicase</keyword>
<evidence type="ECO:0000313" key="7">
    <source>
        <dbReference type="Proteomes" id="UP000051574"/>
    </source>
</evidence>
<feature type="non-terminal residue" evidence="6">
    <location>
        <position position="1"/>
    </location>
</feature>
<dbReference type="AlphaFoldDB" id="A0A0T6BBB3"/>
<evidence type="ECO:0000313" key="6">
    <source>
        <dbReference type="EMBL" id="KRT84381.1"/>
    </source>
</evidence>
<dbReference type="GO" id="GO:0009378">
    <property type="term" value="F:four-way junction helicase activity"/>
    <property type="evidence" value="ECO:0007669"/>
    <property type="project" value="TreeGrafter"/>
</dbReference>
<dbReference type="GO" id="GO:0043138">
    <property type="term" value="F:3'-5' DNA helicase activity"/>
    <property type="evidence" value="ECO:0007669"/>
    <property type="project" value="TreeGrafter"/>
</dbReference>
<sequence>KSYGDIMRNLNICVTLYHGYELLTRHGLRAFFNFFEEHSDQALLRGNLLLGNIKADVQEYLGPAPPIDILPDGSPPEISPLTKFGHPKFYKLQEILLNHFSDRNNSLSKVIVFTEYRESVKEIYALLIQHTPVIKPKYFLGQSSITQKQQILAINSFRSGDTNTLVSTCIGEEGLDIGEVDLIICFDISNKSPIRMVQRMGRTGRKKEGKIIVLVTQGKEEEILKECLVNKHYLSKNILKSKEIHSNLFQHNPRMVPESLTPTCQKIHISVPASTNAKKGNLKSLLSNMAGSSKELSTSQQFSDIEIVEMKDRIPDTFMVWDKGKMDCMDAIDSDNKEKISFSKRLETLRVAQPTGIIEHSKNCDILTSLMQFADSKRYNIPVSQTRVCEISPVGNKKTKFGRHNSADNFKQSDIRTMFLKSQAVSSTQEIIPRAN</sequence>
<evidence type="ECO:0000256" key="2">
    <source>
        <dbReference type="ARBA" id="ARBA00022801"/>
    </source>
</evidence>
<evidence type="ECO:0000256" key="1">
    <source>
        <dbReference type="ARBA" id="ARBA00022741"/>
    </source>
</evidence>
<dbReference type="SMART" id="SM00490">
    <property type="entry name" value="HELICc"/>
    <property type="match status" value="1"/>
</dbReference>
<dbReference type="PANTHER" id="PTHR14025:SF20">
    <property type="entry name" value="FANCONI ANEMIA GROUP M PROTEIN"/>
    <property type="match status" value="1"/>
</dbReference>
<accession>A0A0T6BBB3</accession>
<dbReference type="GO" id="GO:0000400">
    <property type="term" value="F:four-way junction DNA binding"/>
    <property type="evidence" value="ECO:0007669"/>
    <property type="project" value="TreeGrafter"/>
</dbReference>
<dbReference type="OrthoDB" id="6513042at2759"/>
<keyword evidence="2" id="KW-0378">Hydrolase</keyword>
<dbReference type="Proteomes" id="UP000051574">
    <property type="component" value="Unassembled WGS sequence"/>
</dbReference>
<dbReference type="SUPFAM" id="SSF52540">
    <property type="entry name" value="P-loop containing nucleoside triphosphate hydrolases"/>
    <property type="match status" value="1"/>
</dbReference>
<dbReference type="InterPro" id="IPR001650">
    <property type="entry name" value="Helicase_C-like"/>
</dbReference>
<dbReference type="GO" id="GO:0016787">
    <property type="term" value="F:hydrolase activity"/>
    <property type="evidence" value="ECO:0007669"/>
    <property type="project" value="UniProtKB-KW"/>
</dbReference>
<gene>
    <name evidence="6" type="ORF">AMK59_1283</name>
</gene>
<feature type="non-terminal residue" evidence="6">
    <location>
        <position position="436"/>
    </location>
</feature>
<evidence type="ECO:0000256" key="3">
    <source>
        <dbReference type="ARBA" id="ARBA00022806"/>
    </source>
</evidence>
<name>A0A0T6BBB3_9SCAR</name>
<keyword evidence="4" id="KW-0067">ATP-binding</keyword>
<comment type="caution">
    <text evidence="6">The sequence shown here is derived from an EMBL/GenBank/DDBJ whole genome shotgun (WGS) entry which is preliminary data.</text>
</comment>
<dbReference type="GO" id="GO:0036297">
    <property type="term" value="P:interstrand cross-link repair"/>
    <property type="evidence" value="ECO:0007669"/>
    <property type="project" value="TreeGrafter"/>
</dbReference>
<protein>
    <submittedName>
        <fullName evidence="6">Helicase</fullName>
    </submittedName>
</protein>